<evidence type="ECO:0000313" key="3">
    <source>
        <dbReference type="EMBL" id="KAF5192642.1"/>
    </source>
</evidence>
<dbReference type="PRINTS" id="PR00348">
    <property type="entry name" value="UBIQUITIN"/>
</dbReference>
<dbReference type="PROSITE" id="PS50053">
    <property type="entry name" value="UBIQUITIN_2"/>
    <property type="match status" value="3"/>
</dbReference>
<dbReference type="PANTHER" id="PTHR10666">
    <property type="entry name" value="UBIQUITIN"/>
    <property type="match status" value="1"/>
</dbReference>
<evidence type="ECO:0000313" key="4">
    <source>
        <dbReference type="Proteomes" id="UP000554482"/>
    </source>
</evidence>
<evidence type="ECO:0000259" key="2">
    <source>
        <dbReference type="PROSITE" id="PS50053"/>
    </source>
</evidence>
<dbReference type="InterPro" id="IPR050158">
    <property type="entry name" value="Ubiquitin_ubiquitin-like"/>
</dbReference>
<organism evidence="3 4">
    <name type="scientific">Thalictrum thalictroides</name>
    <name type="common">Rue-anemone</name>
    <name type="synonym">Anemone thalictroides</name>
    <dbReference type="NCBI Taxonomy" id="46969"/>
    <lineage>
        <taxon>Eukaryota</taxon>
        <taxon>Viridiplantae</taxon>
        <taxon>Streptophyta</taxon>
        <taxon>Embryophyta</taxon>
        <taxon>Tracheophyta</taxon>
        <taxon>Spermatophyta</taxon>
        <taxon>Magnoliopsida</taxon>
        <taxon>Ranunculales</taxon>
        <taxon>Ranunculaceae</taxon>
        <taxon>Thalictroideae</taxon>
        <taxon>Thalictrum</taxon>
    </lineage>
</organism>
<sequence>MSQLGKTITLDVDIRDTVHTVKGKIQNKEGLSTSRLDLIYLGEELNDCQFLATYKIQERSTLYAVFQVGGAIQVIVSLEQGKRVINLKVKNWYSVENVKNMIESIEGIPIKKQNLYLTGVKLENCMTLADLNIPQGQKLDLICGMRIIIETLTMKTYTLEVDSSDLIEDVKEMIKERLGMPTEQQKLLYVGSQIENNHVGSQLENNHALAYYKIREGDTLRLYICLCGC</sequence>
<reference evidence="3 4" key="1">
    <citation type="submission" date="2020-06" db="EMBL/GenBank/DDBJ databases">
        <title>Transcriptomic and genomic resources for Thalictrum thalictroides and T. hernandezii: Facilitating candidate gene discovery in an emerging model plant lineage.</title>
        <authorList>
            <person name="Arias T."/>
            <person name="Riano-Pachon D.M."/>
            <person name="Di Stilio V.S."/>
        </authorList>
    </citation>
    <scope>NUCLEOTIDE SEQUENCE [LARGE SCALE GENOMIC DNA]</scope>
    <source>
        <strain evidence="4">cv. WT478/WT964</strain>
        <tissue evidence="3">Leaves</tissue>
    </source>
</reference>
<keyword evidence="4" id="KW-1185">Reference proteome</keyword>
<dbReference type="Gene3D" id="3.10.20.90">
    <property type="entry name" value="Phosphatidylinositol 3-kinase Catalytic Subunit, Chain A, domain 1"/>
    <property type="match status" value="3"/>
</dbReference>
<keyword evidence="1" id="KW-1017">Isopeptide bond</keyword>
<comment type="caution">
    <text evidence="3">The sequence shown here is derived from an EMBL/GenBank/DDBJ whole genome shotgun (WGS) entry which is preliminary data.</text>
</comment>
<dbReference type="SUPFAM" id="SSF54236">
    <property type="entry name" value="Ubiquitin-like"/>
    <property type="match status" value="3"/>
</dbReference>
<feature type="domain" description="Ubiquitin-like" evidence="2">
    <location>
        <begin position="72"/>
        <end position="142"/>
    </location>
</feature>
<dbReference type="CDD" id="cd17039">
    <property type="entry name" value="Ubl_ubiquitin_like"/>
    <property type="match status" value="1"/>
</dbReference>
<dbReference type="EMBL" id="JABWDY010021113">
    <property type="protein sequence ID" value="KAF5192642.1"/>
    <property type="molecule type" value="Genomic_DNA"/>
</dbReference>
<dbReference type="AlphaFoldDB" id="A0A7J6W865"/>
<dbReference type="InterPro" id="IPR029071">
    <property type="entry name" value="Ubiquitin-like_domsf"/>
</dbReference>
<proteinExistence type="predicted"/>
<name>A0A7J6W865_THATH</name>
<dbReference type="Pfam" id="PF00240">
    <property type="entry name" value="ubiquitin"/>
    <property type="match status" value="3"/>
</dbReference>
<protein>
    <submittedName>
        <fullName evidence="3">Polyubiquitin</fullName>
    </submittedName>
</protein>
<dbReference type="InterPro" id="IPR019956">
    <property type="entry name" value="Ubiquitin_dom"/>
</dbReference>
<gene>
    <name evidence="3" type="ORF">FRX31_017770</name>
</gene>
<dbReference type="GO" id="GO:0003729">
    <property type="term" value="F:mRNA binding"/>
    <property type="evidence" value="ECO:0007669"/>
    <property type="project" value="UniProtKB-ARBA"/>
</dbReference>
<dbReference type="InterPro" id="IPR000626">
    <property type="entry name" value="Ubiquitin-like_dom"/>
</dbReference>
<dbReference type="Proteomes" id="UP000554482">
    <property type="component" value="Unassembled WGS sequence"/>
</dbReference>
<dbReference type="OrthoDB" id="1894077at2759"/>
<evidence type="ECO:0000256" key="1">
    <source>
        <dbReference type="ARBA" id="ARBA00022499"/>
    </source>
</evidence>
<dbReference type="SMART" id="SM00213">
    <property type="entry name" value="UBQ"/>
    <property type="match status" value="3"/>
</dbReference>
<feature type="domain" description="Ubiquitin-like" evidence="2">
    <location>
        <begin position="1"/>
        <end position="71"/>
    </location>
</feature>
<accession>A0A7J6W865</accession>
<feature type="domain" description="Ubiquitin-like" evidence="2">
    <location>
        <begin position="145"/>
        <end position="224"/>
    </location>
</feature>